<accession>A0A6J5KKP5</accession>
<gene>
    <name evidence="1" type="ORF">UFOVP21_47</name>
</gene>
<reference evidence="1" key="1">
    <citation type="submission" date="2020-04" db="EMBL/GenBank/DDBJ databases">
        <authorList>
            <person name="Chiriac C."/>
            <person name="Salcher M."/>
            <person name="Ghai R."/>
            <person name="Kavagutti S V."/>
        </authorList>
    </citation>
    <scope>NUCLEOTIDE SEQUENCE</scope>
</reference>
<proteinExistence type="predicted"/>
<evidence type="ECO:0000313" key="1">
    <source>
        <dbReference type="EMBL" id="CAB4121706.1"/>
    </source>
</evidence>
<dbReference type="EMBL" id="LR796148">
    <property type="protein sequence ID" value="CAB4121706.1"/>
    <property type="molecule type" value="Genomic_DNA"/>
</dbReference>
<dbReference type="Pfam" id="PF07120">
    <property type="entry name" value="DUF1376"/>
    <property type="match status" value="1"/>
</dbReference>
<sequence>MHYYQFNIGDYRSATAHLSNEEDLAYRRLIDMYYDSEQKIPLDTQWVARRIRMDSSVVLDVLNDMFIKQEDGWFHARCADVIEQYHAMAEKNRANGRLGGRKKNPVGSDSHPIAKATINQEPITINDKPIVEKKHRGTRLPTELEIPDDYIVFCQQERQDLNPHSVWAQFKDYWIAQPGQKGVKTNWQATWRNWVRNQSAPKTNKFDVVLTTTPPPPNQDAALKRIMEDDKKAVPPSLEVLARMAEVRRRTA</sequence>
<dbReference type="InterPro" id="IPR010781">
    <property type="entry name" value="DUF1376"/>
</dbReference>
<evidence type="ECO:0008006" key="2">
    <source>
        <dbReference type="Google" id="ProtNLM"/>
    </source>
</evidence>
<protein>
    <recommendedName>
        <fullName evidence="2">DUF1376 domain-containing protein</fullName>
    </recommendedName>
</protein>
<organism evidence="1">
    <name type="scientific">uncultured Caudovirales phage</name>
    <dbReference type="NCBI Taxonomy" id="2100421"/>
    <lineage>
        <taxon>Viruses</taxon>
        <taxon>Duplodnaviria</taxon>
        <taxon>Heunggongvirae</taxon>
        <taxon>Uroviricota</taxon>
        <taxon>Caudoviricetes</taxon>
        <taxon>Peduoviridae</taxon>
        <taxon>Maltschvirus</taxon>
        <taxon>Maltschvirus maltsch</taxon>
    </lineage>
</organism>
<name>A0A6J5KKP5_9CAUD</name>